<dbReference type="Gramene" id="AET4Gv20828600.2">
    <property type="protein sequence ID" value="AET4Gv20828600.2"/>
    <property type="gene ID" value="AET4Gv20828600"/>
</dbReference>
<accession>A0A453J7V2</accession>
<reference evidence="2" key="5">
    <citation type="journal article" date="2021" name="G3 (Bethesda)">
        <title>Aegilops tauschii genome assembly Aet v5.0 features greater sequence contiguity and improved annotation.</title>
        <authorList>
            <person name="Wang L."/>
            <person name="Zhu T."/>
            <person name="Rodriguez J.C."/>
            <person name="Deal K.R."/>
            <person name="Dubcovsky J."/>
            <person name="McGuire P.E."/>
            <person name="Lux T."/>
            <person name="Spannagl M."/>
            <person name="Mayer K.F.X."/>
            <person name="Baldrich P."/>
            <person name="Meyers B.C."/>
            <person name="Huo N."/>
            <person name="Gu Y.Q."/>
            <person name="Zhou H."/>
            <person name="Devos K.M."/>
            <person name="Bennetzen J.L."/>
            <person name="Unver T."/>
            <person name="Budak H."/>
            <person name="Gulick P.J."/>
            <person name="Galiba G."/>
            <person name="Kalapos B."/>
            <person name="Nelson D.R."/>
            <person name="Li P."/>
            <person name="You F.M."/>
            <person name="Luo M.C."/>
            <person name="Dvorak J."/>
        </authorList>
    </citation>
    <scope>NUCLEOTIDE SEQUENCE [LARGE SCALE GENOMIC DNA]</scope>
    <source>
        <strain evidence="2">cv. AL8/78</strain>
    </source>
</reference>
<sequence length="69" mass="7662">KPLVRIFLKKRFTPLLSQPNHARKGGLPLPPLQVLSRRCSNAATSGGEGQCMFSKAPRKRRKTSSRNSC</sequence>
<proteinExistence type="predicted"/>
<evidence type="ECO:0000313" key="3">
    <source>
        <dbReference type="Proteomes" id="UP000015105"/>
    </source>
</evidence>
<dbReference type="EnsemblPlants" id="AET4Gv20828600.2">
    <property type="protein sequence ID" value="AET4Gv20828600.2"/>
    <property type="gene ID" value="AET4Gv20828600"/>
</dbReference>
<reference evidence="2" key="4">
    <citation type="submission" date="2019-03" db="UniProtKB">
        <authorList>
            <consortium name="EnsemblPlants"/>
        </authorList>
    </citation>
    <scope>IDENTIFICATION</scope>
</reference>
<dbReference type="AlphaFoldDB" id="A0A453J7V2"/>
<reference evidence="3" key="1">
    <citation type="journal article" date="2014" name="Science">
        <title>Ancient hybridizations among the ancestral genomes of bread wheat.</title>
        <authorList>
            <consortium name="International Wheat Genome Sequencing Consortium,"/>
            <person name="Marcussen T."/>
            <person name="Sandve S.R."/>
            <person name="Heier L."/>
            <person name="Spannagl M."/>
            <person name="Pfeifer M."/>
            <person name="Jakobsen K.S."/>
            <person name="Wulff B.B."/>
            <person name="Steuernagel B."/>
            <person name="Mayer K.F."/>
            <person name="Olsen O.A."/>
        </authorList>
    </citation>
    <scope>NUCLEOTIDE SEQUENCE [LARGE SCALE GENOMIC DNA]</scope>
    <source>
        <strain evidence="3">cv. AL8/78</strain>
    </source>
</reference>
<protein>
    <submittedName>
        <fullName evidence="2">Uncharacterized protein</fullName>
    </submittedName>
</protein>
<dbReference type="Proteomes" id="UP000015105">
    <property type="component" value="Chromosome 4D"/>
</dbReference>
<name>A0A453J7V2_AEGTS</name>
<organism evidence="2 3">
    <name type="scientific">Aegilops tauschii subsp. strangulata</name>
    <name type="common">Goatgrass</name>
    <dbReference type="NCBI Taxonomy" id="200361"/>
    <lineage>
        <taxon>Eukaryota</taxon>
        <taxon>Viridiplantae</taxon>
        <taxon>Streptophyta</taxon>
        <taxon>Embryophyta</taxon>
        <taxon>Tracheophyta</taxon>
        <taxon>Spermatophyta</taxon>
        <taxon>Magnoliopsida</taxon>
        <taxon>Liliopsida</taxon>
        <taxon>Poales</taxon>
        <taxon>Poaceae</taxon>
        <taxon>BOP clade</taxon>
        <taxon>Pooideae</taxon>
        <taxon>Triticodae</taxon>
        <taxon>Triticeae</taxon>
        <taxon>Triticinae</taxon>
        <taxon>Aegilops</taxon>
    </lineage>
</organism>
<keyword evidence="3" id="KW-1185">Reference proteome</keyword>
<reference evidence="2" key="3">
    <citation type="journal article" date="2017" name="Nature">
        <title>Genome sequence of the progenitor of the wheat D genome Aegilops tauschii.</title>
        <authorList>
            <person name="Luo M.C."/>
            <person name="Gu Y.Q."/>
            <person name="Puiu D."/>
            <person name="Wang H."/>
            <person name="Twardziok S.O."/>
            <person name="Deal K.R."/>
            <person name="Huo N."/>
            <person name="Zhu T."/>
            <person name="Wang L."/>
            <person name="Wang Y."/>
            <person name="McGuire P.E."/>
            <person name="Liu S."/>
            <person name="Long H."/>
            <person name="Ramasamy R.K."/>
            <person name="Rodriguez J.C."/>
            <person name="Van S.L."/>
            <person name="Yuan L."/>
            <person name="Wang Z."/>
            <person name="Xia Z."/>
            <person name="Xiao L."/>
            <person name="Anderson O.D."/>
            <person name="Ouyang S."/>
            <person name="Liang Y."/>
            <person name="Zimin A.V."/>
            <person name="Pertea G."/>
            <person name="Qi P."/>
            <person name="Bennetzen J.L."/>
            <person name="Dai X."/>
            <person name="Dawson M.W."/>
            <person name="Muller H.G."/>
            <person name="Kugler K."/>
            <person name="Rivarola-Duarte L."/>
            <person name="Spannagl M."/>
            <person name="Mayer K.F.X."/>
            <person name="Lu F.H."/>
            <person name="Bevan M.W."/>
            <person name="Leroy P."/>
            <person name="Li P."/>
            <person name="You F.M."/>
            <person name="Sun Q."/>
            <person name="Liu Z."/>
            <person name="Lyons E."/>
            <person name="Wicker T."/>
            <person name="Salzberg S.L."/>
            <person name="Devos K.M."/>
            <person name="Dvorak J."/>
        </authorList>
    </citation>
    <scope>NUCLEOTIDE SEQUENCE [LARGE SCALE GENOMIC DNA]</scope>
    <source>
        <strain evidence="2">cv. AL8/78</strain>
    </source>
</reference>
<evidence type="ECO:0000256" key="1">
    <source>
        <dbReference type="SAM" id="MobiDB-lite"/>
    </source>
</evidence>
<reference evidence="3" key="2">
    <citation type="journal article" date="2017" name="Nat. Plants">
        <title>The Aegilops tauschii genome reveals multiple impacts of transposons.</title>
        <authorList>
            <person name="Zhao G."/>
            <person name="Zou C."/>
            <person name="Li K."/>
            <person name="Wang K."/>
            <person name="Li T."/>
            <person name="Gao L."/>
            <person name="Zhang X."/>
            <person name="Wang H."/>
            <person name="Yang Z."/>
            <person name="Liu X."/>
            <person name="Jiang W."/>
            <person name="Mao L."/>
            <person name="Kong X."/>
            <person name="Jiao Y."/>
            <person name="Jia J."/>
        </authorList>
    </citation>
    <scope>NUCLEOTIDE SEQUENCE [LARGE SCALE GENOMIC DNA]</scope>
    <source>
        <strain evidence="3">cv. AL8/78</strain>
    </source>
</reference>
<evidence type="ECO:0000313" key="2">
    <source>
        <dbReference type="EnsemblPlants" id="AET4Gv20828600.2"/>
    </source>
</evidence>
<feature type="region of interest" description="Disordered" evidence="1">
    <location>
        <begin position="42"/>
        <end position="69"/>
    </location>
</feature>
<feature type="compositionally biased region" description="Basic residues" evidence="1">
    <location>
        <begin position="56"/>
        <end position="69"/>
    </location>
</feature>